<dbReference type="Proteomes" id="UP000594468">
    <property type="component" value="Chromosome"/>
</dbReference>
<dbReference type="InterPro" id="IPR013783">
    <property type="entry name" value="Ig-like_fold"/>
</dbReference>
<dbReference type="Gene3D" id="2.130.10.10">
    <property type="entry name" value="YVTN repeat-like/Quinoprotein amine dehydrogenase"/>
    <property type="match status" value="2"/>
</dbReference>
<gene>
    <name evidence="4" type="ORF">G4Y79_16830</name>
</gene>
<keyword evidence="5" id="KW-1185">Reference proteome</keyword>
<dbReference type="PROSITE" id="PS50294">
    <property type="entry name" value="WD_REPEATS_REGION"/>
    <property type="match status" value="3"/>
</dbReference>
<proteinExistence type="predicted"/>
<dbReference type="InterPro" id="IPR019775">
    <property type="entry name" value="WD40_repeat_CS"/>
</dbReference>
<dbReference type="CDD" id="cd00200">
    <property type="entry name" value="WD40"/>
    <property type="match status" value="1"/>
</dbReference>
<dbReference type="Gene3D" id="2.60.40.10">
    <property type="entry name" value="Immunoglobulins"/>
    <property type="match status" value="1"/>
</dbReference>
<dbReference type="SUPFAM" id="SSF50998">
    <property type="entry name" value="Quinoprotein alcohol dehydrogenase-like"/>
    <property type="match status" value="1"/>
</dbReference>
<evidence type="ECO:0000256" key="3">
    <source>
        <dbReference type="PROSITE-ProRule" id="PRU00221"/>
    </source>
</evidence>
<dbReference type="Pfam" id="PF22352">
    <property type="entry name" value="K319L-like_PKD"/>
    <property type="match status" value="1"/>
</dbReference>
<dbReference type="PANTHER" id="PTHR19879">
    <property type="entry name" value="TRANSCRIPTION INITIATION FACTOR TFIID"/>
    <property type="match status" value="1"/>
</dbReference>
<dbReference type="AlphaFoldDB" id="A0A7S8E6N3"/>
<name>A0A7S8E6N3_9CHLR</name>
<keyword evidence="2" id="KW-0677">Repeat</keyword>
<dbReference type="InterPro" id="IPR011047">
    <property type="entry name" value="Quinoprotein_ADH-like_sf"/>
</dbReference>
<organism evidence="4 5">
    <name type="scientific">Phototrophicus methaneseepsis</name>
    <dbReference type="NCBI Taxonomy" id="2710758"/>
    <lineage>
        <taxon>Bacteria</taxon>
        <taxon>Bacillati</taxon>
        <taxon>Chloroflexota</taxon>
        <taxon>Candidatus Thermofontia</taxon>
        <taxon>Phototrophicales</taxon>
        <taxon>Phototrophicaceae</taxon>
        <taxon>Phototrophicus</taxon>
    </lineage>
</organism>
<dbReference type="Pfam" id="PF00400">
    <property type="entry name" value="WD40"/>
    <property type="match status" value="4"/>
</dbReference>
<dbReference type="EMBL" id="CP062983">
    <property type="protein sequence ID" value="QPC81354.1"/>
    <property type="molecule type" value="Genomic_DNA"/>
</dbReference>
<feature type="repeat" description="WD" evidence="3">
    <location>
        <begin position="87"/>
        <end position="128"/>
    </location>
</feature>
<dbReference type="PROSITE" id="PS00678">
    <property type="entry name" value="WD_REPEATS_1"/>
    <property type="match status" value="1"/>
</dbReference>
<accession>A0A7S8E6N3</accession>
<feature type="repeat" description="WD" evidence="3">
    <location>
        <begin position="260"/>
        <end position="301"/>
    </location>
</feature>
<dbReference type="SMART" id="SM00320">
    <property type="entry name" value="WD40"/>
    <property type="match status" value="5"/>
</dbReference>
<evidence type="ECO:0000313" key="5">
    <source>
        <dbReference type="Proteomes" id="UP000594468"/>
    </source>
</evidence>
<keyword evidence="1 3" id="KW-0853">WD repeat</keyword>
<dbReference type="PROSITE" id="PS50082">
    <property type="entry name" value="WD_REPEATS_2"/>
    <property type="match status" value="3"/>
</dbReference>
<evidence type="ECO:0000313" key="4">
    <source>
        <dbReference type="EMBL" id="QPC81354.1"/>
    </source>
</evidence>
<dbReference type="Pfam" id="PF07676">
    <property type="entry name" value="PD40"/>
    <property type="match status" value="1"/>
</dbReference>
<protein>
    <submittedName>
        <fullName evidence="4">PD40 domain-containing protein</fullName>
    </submittedName>
</protein>
<reference evidence="4 5" key="1">
    <citation type="submission" date="2020-02" db="EMBL/GenBank/DDBJ databases">
        <authorList>
            <person name="Zheng R.K."/>
            <person name="Sun C.M."/>
        </authorList>
    </citation>
    <scope>NUCLEOTIDE SEQUENCE [LARGE SCALE GENOMIC DNA]</scope>
    <source>
        <strain evidence="5">rifampicinis</strain>
    </source>
</reference>
<dbReference type="PANTHER" id="PTHR19879:SF9">
    <property type="entry name" value="TRANSCRIPTION INITIATION FACTOR TFIID SUBUNIT 5"/>
    <property type="match status" value="1"/>
</dbReference>
<evidence type="ECO:0000256" key="1">
    <source>
        <dbReference type="ARBA" id="ARBA00022574"/>
    </source>
</evidence>
<dbReference type="InterPro" id="IPR011659">
    <property type="entry name" value="WD40"/>
</dbReference>
<dbReference type="InterPro" id="IPR035986">
    <property type="entry name" value="PKD_dom_sf"/>
</dbReference>
<dbReference type="InterPro" id="IPR015943">
    <property type="entry name" value="WD40/YVTN_repeat-like_dom_sf"/>
</dbReference>
<feature type="repeat" description="WD" evidence="3">
    <location>
        <begin position="175"/>
        <end position="216"/>
    </location>
</feature>
<evidence type="ECO:0000256" key="2">
    <source>
        <dbReference type="ARBA" id="ARBA00022737"/>
    </source>
</evidence>
<dbReference type="InterPro" id="IPR001680">
    <property type="entry name" value="WD40_rpt"/>
</dbReference>
<dbReference type="KEGG" id="pmet:G4Y79_16830"/>
<sequence>MRRQHIALSMWLCTIVMLITRLGILTSAQDWSLRGAEVRSLDYSPDGNYLAIGGGPFACVPPDEGIDISPFAIRIIDTQTGAILHTLEAHHCAVSAISWSPDGSQLASTGDDGRIYIWNGTTGEIAMRPQGTDPRPKAGITWDPDGHMVAEFSFQDQIVRIWDSTSGTNLAMLQHDNNQGQITAIAWRPDGTQIAAADQSGFLYIWDVTNVRTTGNGVLLNSYPDLPAASLAWRSDGLLALGGHEILIVDPDTGTIAHQESGHDKAILSLAWHPDGVRLASGGLDGMVRVWDTSTNTLITSFDYGPYVLAVAWSPDGNTLAYGGVANEDVTIHQLPTAHAGPDQTITDADGSSEEVVSLDGFSSSDSDGTVASYRWTEDDVEIATGVSPQVELAVGIHTIMLTVTDNDGLTDTDTVTITVFE</sequence>
<dbReference type="SUPFAM" id="SSF49299">
    <property type="entry name" value="PKD domain"/>
    <property type="match status" value="1"/>
</dbReference>